<dbReference type="InterPro" id="IPR005863">
    <property type="entry name" value="UDP-N-AcMur_synth"/>
</dbReference>
<keyword evidence="4" id="KW-0547">Nucleotide-binding</keyword>
<dbReference type="HOGENOM" id="CLU_031507_1_1_0"/>
<dbReference type="PANTHER" id="PTHR43024:SF1">
    <property type="entry name" value="UDP-N-ACETYLMURAMOYL-TRIPEPTIDE--D-ALANYL-D-ALANINE LIGASE"/>
    <property type="match status" value="1"/>
</dbReference>
<dbReference type="eggNOG" id="COG0770">
    <property type="taxonomic scope" value="Bacteria"/>
</dbReference>
<dbReference type="OrthoDB" id="9801978at2"/>
<dbReference type="Gene3D" id="3.40.1390.10">
    <property type="entry name" value="MurE/MurF, N-terminal domain"/>
    <property type="match status" value="1"/>
</dbReference>
<dbReference type="STRING" id="522772.Dacet_2205"/>
<evidence type="ECO:0000256" key="1">
    <source>
        <dbReference type="ARBA" id="ARBA00022490"/>
    </source>
</evidence>
<dbReference type="InterPro" id="IPR013221">
    <property type="entry name" value="Mur_ligase_cen"/>
</dbReference>
<dbReference type="RefSeq" id="WP_013011470.1">
    <property type="nucleotide sequence ID" value="NC_013943.1"/>
</dbReference>
<keyword evidence="6" id="KW-0133">Cell shape</keyword>
<gene>
    <name evidence="12" type="ordered locus">Dacet_2205</name>
</gene>
<keyword evidence="5" id="KW-0067">ATP-binding</keyword>
<dbReference type="Gene3D" id="3.40.1190.10">
    <property type="entry name" value="Mur-like, catalytic domain"/>
    <property type="match status" value="1"/>
</dbReference>
<evidence type="ECO:0000256" key="8">
    <source>
        <dbReference type="ARBA" id="ARBA00023306"/>
    </source>
</evidence>
<evidence type="ECO:0000313" key="12">
    <source>
        <dbReference type="EMBL" id="ADD68967.1"/>
    </source>
</evidence>
<dbReference type="InterPro" id="IPR036615">
    <property type="entry name" value="Mur_ligase_C_dom_sf"/>
</dbReference>
<evidence type="ECO:0000256" key="9">
    <source>
        <dbReference type="ARBA" id="ARBA00023316"/>
    </source>
</evidence>
<keyword evidence="1" id="KW-0963">Cytoplasm</keyword>
<keyword evidence="7" id="KW-0573">Peptidoglycan synthesis</keyword>
<evidence type="ECO:0000256" key="5">
    <source>
        <dbReference type="ARBA" id="ARBA00022840"/>
    </source>
</evidence>
<dbReference type="NCBIfam" id="TIGR01143">
    <property type="entry name" value="murF"/>
    <property type="match status" value="1"/>
</dbReference>
<evidence type="ECO:0000256" key="6">
    <source>
        <dbReference type="ARBA" id="ARBA00022960"/>
    </source>
</evidence>
<dbReference type="InParanoid" id="D4H2U4"/>
<dbReference type="SUPFAM" id="SSF53623">
    <property type="entry name" value="MurD-like peptide ligases, catalytic domain"/>
    <property type="match status" value="1"/>
</dbReference>
<dbReference type="InterPro" id="IPR036565">
    <property type="entry name" value="Mur-like_cat_sf"/>
</dbReference>
<dbReference type="PANTHER" id="PTHR43024">
    <property type="entry name" value="UDP-N-ACETYLMURAMOYL-TRIPEPTIDE--D-ALANYL-D-ALANINE LIGASE"/>
    <property type="match status" value="1"/>
</dbReference>
<organism evidence="12 13">
    <name type="scientific">Denitrovibrio acetiphilus (strain DSM 12809 / NBRC 114555 / N2460)</name>
    <dbReference type="NCBI Taxonomy" id="522772"/>
    <lineage>
        <taxon>Bacteria</taxon>
        <taxon>Pseudomonadati</taxon>
        <taxon>Deferribacterota</taxon>
        <taxon>Deferribacteres</taxon>
        <taxon>Deferribacterales</taxon>
        <taxon>Geovibrionaceae</taxon>
        <taxon>Denitrovibrio</taxon>
    </lineage>
</organism>
<dbReference type="InterPro" id="IPR051046">
    <property type="entry name" value="MurCDEF_CellWall_CoF430Synth"/>
</dbReference>
<feature type="domain" description="Mur ligase central" evidence="11">
    <location>
        <begin position="109"/>
        <end position="294"/>
    </location>
</feature>
<dbReference type="SUPFAM" id="SSF63418">
    <property type="entry name" value="MurE/MurF N-terminal domain"/>
    <property type="match status" value="1"/>
</dbReference>
<dbReference type="InterPro" id="IPR035911">
    <property type="entry name" value="MurE/MurF_N"/>
</dbReference>
<protein>
    <submittedName>
        <fullName evidence="12">Mur ligase middle domain protein</fullName>
    </submittedName>
</protein>
<dbReference type="GO" id="GO:0008360">
    <property type="term" value="P:regulation of cell shape"/>
    <property type="evidence" value="ECO:0007669"/>
    <property type="project" value="UniProtKB-KW"/>
</dbReference>
<evidence type="ECO:0000256" key="2">
    <source>
        <dbReference type="ARBA" id="ARBA00022598"/>
    </source>
</evidence>
<dbReference type="Proteomes" id="UP000002012">
    <property type="component" value="Chromosome"/>
</dbReference>
<proteinExistence type="predicted"/>
<feature type="domain" description="Mur ligase N-terminal catalytic" evidence="10">
    <location>
        <begin position="24"/>
        <end position="75"/>
    </location>
</feature>
<dbReference type="InterPro" id="IPR000713">
    <property type="entry name" value="Mur_ligase_N"/>
</dbReference>
<evidence type="ECO:0000256" key="4">
    <source>
        <dbReference type="ARBA" id="ARBA00022741"/>
    </source>
</evidence>
<dbReference type="SUPFAM" id="SSF53244">
    <property type="entry name" value="MurD-like peptide ligases, peptide-binding domain"/>
    <property type="match status" value="1"/>
</dbReference>
<dbReference type="GO" id="GO:0047480">
    <property type="term" value="F:UDP-N-acetylmuramoyl-tripeptide-D-alanyl-D-alanine ligase activity"/>
    <property type="evidence" value="ECO:0007669"/>
    <property type="project" value="InterPro"/>
</dbReference>
<name>D4H2U4_DENA2</name>
<dbReference type="EMBL" id="CP001968">
    <property type="protein sequence ID" value="ADD68967.1"/>
    <property type="molecule type" value="Genomic_DNA"/>
</dbReference>
<dbReference type="GO" id="GO:0071555">
    <property type="term" value="P:cell wall organization"/>
    <property type="evidence" value="ECO:0007669"/>
    <property type="project" value="UniProtKB-KW"/>
</dbReference>
<sequence>MLVTQAINAMGGVLRSHVQDDQQIRNFVIDSRQSRKGSCFVAFKGEKTDGNRYAEAVLQSGACMVIVTDEDVYEQIEGNKVLVADALYALKDLGAYNLGRYKGRKIALTGSVGKTTTKELISEVLRTRKRVYTAYGNFNNELGVAICAANMKMGTSYSVFEMGTNSAGEIEALSKYIKPDICVVTGIGHAHIGRFEGIEGLAKEKLSIVSGMQKRGVLYIADSCRRFVTSEVLEKTDVRYFGTDMASHIILGDVNRTVDGDFYFTAVTRNTPYCFKLNHFYSHFVNNSLPAIAIGMAAGLSYTDVMKGIRKFQPKDGRGRIKEVDGIKVIDDTYNAGFESVISAMTNLAGIPVEKKTAFIGEMGEIEGYEEMLYFKLMKKASELTNVEFVFVGKNFARFERTGNIKVVQTREEAMQLISKVSCGTVLFKASRGQKFEELIRHLEEEKMKSAV</sequence>
<evidence type="ECO:0000259" key="10">
    <source>
        <dbReference type="Pfam" id="PF01225"/>
    </source>
</evidence>
<evidence type="ECO:0000256" key="3">
    <source>
        <dbReference type="ARBA" id="ARBA00022618"/>
    </source>
</evidence>
<evidence type="ECO:0000256" key="7">
    <source>
        <dbReference type="ARBA" id="ARBA00022984"/>
    </source>
</evidence>
<dbReference type="FunCoup" id="D4H2U4">
    <property type="interactions" value="406"/>
</dbReference>
<keyword evidence="2 12" id="KW-0436">Ligase</keyword>
<evidence type="ECO:0000313" key="13">
    <source>
        <dbReference type="Proteomes" id="UP000002012"/>
    </source>
</evidence>
<dbReference type="AlphaFoldDB" id="D4H2U4"/>
<dbReference type="Gene3D" id="3.90.190.20">
    <property type="entry name" value="Mur ligase, C-terminal domain"/>
    <property type="match status" value="1"/>
</dbReference>
<dbReference type="Pfam" id="PF01225">
    <property type="entry name" value="Mur_ligase"/>
    <property type="match status" value="1"/>
</dbReference>
<evidence type="ECO:0000259" key="11">
    <source>
        <dbReference type="Pfam" id="PF08245"/>
    </source>
</evidence>
<dbReference type="Pfam" id="PF08245">
    <property type="entry name" value="Mur_ligase_M"/>
    <property type="match status" value="1"/>
</dbReference>
<dbReference type="GO" id="GO:0009252">
    <property type="term" value="P:peptidoglycan biosynthetic process"/>
    <property type="evidence" value="ECO:0007669"/>
    <property type="project" value="UniProtKB-KW"/>
</dbReference>
<reference evidence="12 13" key="1">
    <citation type="journal article" date="2010" name="Stand. Genomic Sci.">
        <title>Complete genome sequence of Denitrovibrio acetiphilus type strain (N2460).</title>
        <authorList>
            <person name="Kiss H."/>
            <person name="Lang E."/>
            <person name="Lapidus A."/>
            <person name="Copeland A."/>
            <person name="Nolan M."/>
            <person name="Glavina Del Rio T."/>
            <person name="Chen F."/>
            <person name="Lucas S."/>
            <person name="Tice H."/>
            <person name="Cheng J.F."/>
            <person name="Han C."/>
            <person name="Goodwin L."/>
            <person name="Pitluck S."/>
            <person name="Liolios K."/>
            <person name="Pati A."/>
            <person name="Ivanova N."/>
            <person name="Mavromatis K."/>
            <person name="Chen A."/>
            <person name="Palaniappan K."/>
            <person name="Land M."/>
            <person name="Hauser L."/>
            <person name="Chang Y.J."/>
            <person name="Jeffries C.D."/>
            <person name="Detter J.C."/>
            <person name="Brettin T."/>
            <person name="Spring S."/>
            <person name="Rohde M."/>
            <person name="Goker M."/>
            <person name="Woyke T."/>
            <person name="Bristow J."/>
            <person name="Eisen J.A."/>
            <person name="Markowitz V."/>
            <person name="Hugenholtz P."/>
            <person name="Kyrpides N.C."/>
            <person name="Klenk H.P."/>
        </authorList>
    </citation>
    <scope>NUCLEOTIDE SEQUENCE [LARGE SCALE GENOMIC DNA]</scope>
    <source>
        <strain evidence="13">DSM 12809 / NBRC 114555 / N2460</strain>
    </source>
</reference>
<dbReference type="PaxDb" id="522772-Dacet_2205"/>
<keyword evidence="13" id="KW-1185">Reference proteome</keyword>
<dbReference type="GO" id="GO:0005524">
    <property type="term" value="F:ATP binding"/>
    <property type="evidence" value="ECO:0007669"/>
    <property type="project" value="UniProtKB-KW"/>
</dbReference>
<keyword evidence="8" id="KW-0131">Cell cycle</keyword>
<keyword evidence="9" id="KW-0961">Cell wall biogenesis/degradation</keyword>
<dbReference type="GO" id="GO:0051301">
    <property type="term" value="P:cell division"/>
    <property type="evidence" value="ECO:0007669"/>
    <property type="project" value="UniProtKB-KW"/>
</dbReference>
<keyword evidence="3" id="KW-0132">Cell division</keyword>
<dbReference type="KEGG" id="dap:Dacet_2205"/>
<accession>D4H2U4</accession>